<sequence length="324" mass="35924">MARLVASDFRPAWWLPGPHLQTVWPALLRPRPTLDLTPRRIELSDGDFIDLAIGRPVGPRVVLIHGLEGNLESHYAGSLIRALEGAGFQPVFMHLRGCSAEPNRLDRSYHSGASEDLAEVLEQLAADPEGEPLAAVGFSLGANLLLKYLGERDSTRVGAAIAVSVPFVLRDGMLRFNRGLSRVYRRHLLDRLKANLRRKFAGRPLPLSTDLDRIRDFNDFDDRITAPLNGFAGVFDYYSRSSCRGYLRGITTPTLIIHAADDPFMYPSTVPMAHELGPGVTLELSRHGGHVGFVSGRHPWRPVYWLEQRILDQLIALRAGAADG</sequence>
<proteinExistence type="inferred from homology"/>
<feature type="domain" description="AB hydrolase-1" evidence="4">
    <location>
        <begin position="59"/>
        <end position="294"/>
    </location>
</feature>
<dbReference type="GO" id="GO:0016787">
    <property type="term" value="F:hydrolase activity"/>
    <property type="evidence" value="ECO:0007669"/>
    <property type="project" value="UniProtKB-KW"/>
</dbReference>
<protein>
    <submittedName>
        <fullName evidence="5">Hydrolase</fullName>
    </submittedName>
</protein>
<dbReference type="InterPro" id="IPR000952">
    <property type="entry name" value="AB_hydrolase_4_CS"/>
</dbReference>
<dbReference type="PANTHER" id="PTHR10794">
    <property type="entry name" value="ABHYDROLASE DOMAIN-CONTAINING PROTEIN"/>
    <property type="match status" value="1"/>
</dbReference>
<evidence type="ECO:0000256" key="3">
    <source>
        <dbReference type="ARBA" id="ARBA00022801"/>
    </source>
</evidence>
<dbReference type="InterPro" id="IPR029058">
    <property type="entry name" value="AB_hydrolase_fold"/>
</dbReference>
<dbReference type="Pfam" id="PF00561">
    <property type="entry name" value="Abhydrolase_1"/>
    <property type="match status" value="1"/>
</dbReference>
<evidence type="ECO:0000256" key="2">
    <source>
        <dbReference type="ARBA" id="ARBA00022487"/>
    </source>
</evidence>
<keyword evidence="2" id="KW-0719">Serine esterase</keyword>
<evidence type="ECO:0000256" key="1">
    <source>
        <dbReference type="ARBA" id="ARBA00010884"/>
    </source>
</evidence>
<dbReference type="NCBIfam" id="NF008218">
    <property type="entry name" value="PRK10985.1"/>
    <property type="match status" value="1"/>
</dbReference>
<keyword evidence="6" id="KW-1185">Reference proteome</keyword>
<name>A0ABX1I827_9GAMM</name>
<organism evidence="5 6">
    <name type="scientific">Marichromatium bheemlicum</name>
    <dbReference type="NCBI Taxonomy" id="365339"/>
    <lineage>
        <taxon>Bacteria</taxon>
        <taxon>Pseudomonadati</taxon>
        <taxon>Pseudomonadota</taxon>
        <taxon>Gammaproteobacteria</taxon>
        <taxon>Chromatiales</taxon>
        <taxon>Chromatiaceae</taxon>
        <taxon>Marichromatium</taxon>
    </lineage>
</organism>
<keyword evidence="3 5" id="KW-0378">Hydrolase</keyword>
<dbReference type="EMBL" id="JAAXKX010000011">
    <property type="protein sequence ID" value="NKN33423.1"/>
    <property type="molecule type" value="Genomic_DNA"/>
</dbReference>
<evidence type="ECO:0000313" key="5">
    <source>
        <dbReference type="EMBL" id="NKN33423.1"/>
    </source>
</evidence>
<dbReference type="Proteomes" id="UP000740754">
    <property type="component" value="Unassembled WGS sequence"/>
</dbReference>
<dbReference type="RefSeq" id="WP_168668956.1">
    <property type="nucleotide sequence ID" value="NZ_JAAXKX010000011.1"/>
</dbReference>
<dbReference type="PROSITE" id="PS01133">
    <property type="entry name" value="UPF0017"/>
    <property type="match status" value="1"/>
</dbReference>
<dbReference type="SUPFAM" id="SSF53474">
    <property type="entry name" value="alpha/beta-Hydrolases"/>
    <property type="match status" value="1"/>
</dbReference>
<dbReference type="InterPro" id="IPR050960">
    <property type="entry name" value="AB_hydrolase_4_sf"/>
</dbReference>
<evidence type="ECO:0000313" key="6">
    <source>
        <dbReference type="Proteomes" id="UP000740754"/>
    </source>
</evidence>
<dbReference type="InterPro" id="IPR000073">
    <property type="entry name" value="AB_hydrolase_1"/>
</dbReference>
<reference evidence="5 6" key="1">
    <citation type="submission" date="2020-04" db="EMBL/GenBank/DDBJ databases">
        <title>Draft Whole-Genome sequence of Marichromatium bheemlicum DSM 18632, type strain.</title>
        <authorList>
            <person name="Kyndt J.A."/>
            <person name="Meyer T.E."/>
        </authorList>
    </citation>
    <scope>NUCLEOTIDE SEQUENCE [LARGE SCALE GENOMIC DNA]</scope>
    <source>
        <strain evidence="5 6">DSM 18632</strain>
    </source>
</reference>
<accession>A0ABX1I827</accession>
<gene>
    <name evidence="5" type="ORF">HF203_09325</name>
</gene>
<comment type="similarity">
    <text evidence="1">Belongs to the AB hydrolase superfamily. AB hydrolase 4 family.</text>
</comment>
<dbReference type="InterPro" id="IPR012020">
    <property type="entry name" value="ABHD4"/>
</dbReference>
<dbReference type="PANTHER" id="PTHR10794:SF94">
    <property type="entry name" value="ESTERASE YHET-RELATED"/>
    <property type="match status" value="1"/>
</dbReference>
<evidence type="ECO:0000259" key="4">
    <source>
        <dbReference type="Pfam" id="PF00561"/>
    </source>
</evidence>
<dbReference type="Gene3D" id="3.40.50.1820">
    <property type="entry name" value="alpha/beta hydrolase"/>
    <property type="match status" value="1"/>
</dbReference>
<dbReference type="PIRSF" id="PIRSF005211">
    <property type="entry name" value="Ab_hydro_YheT"/>
    <property type="match status" value="1"/>
</dbReference>
<comment type="caution">
    <text evidence="5">The sequence shown here is derived from an EMBL/GenBank/DDBJ whole genome shotgun (WGS) entry which is preliminary data.</text>
</comment>